<dbReference type="InterPro" id="IPR052298">
    <property type="entry name" value="ZMYND10"/>
</dbReference>
<dbReference type="EMBL" id="DAKRPA010000045">
    <property type="protein sequence ID" value="DBA01557.1"/>
    <property type="molecule type" value="Genomic_DNA"/>
</dbReference>
<name>A0AAV2Z7Z5_9STRA</name>
<evidence type="ECO:0000313" key="2">
    <source>
        <dbReference type="Proteomes" id="UP001146120"/>
    </source>
</evidence>
<gene>
    <name evidence="1" type="ORF">N0F65_011528</name>
</gene>
<protein>
    <submittedName>
        <fullName evidence="1">Uncharacterized protein</fullName>
    </submittedName>
</protein>
<keyword evidence="2" id="KW-1185">Reference proteome</keyword>
<dbReference type="AlphaFoldDB" id="A0AAV2Z7Z5"/>
<dbReference type="Proteomes" id="UP001146120">
    <property type="component" value="Unassembled WGS sequence"/>
</dbReference>
<dbReference type="PANTHER" id="PTHR13244:SF7">
    <property type="entry name" value="ZINC FINGER MYND DOMAIN-CONTAINING PROTEIN 10"/>
    <property type="match status" value="1"/>
</dbReference>
<reference evidence="1" key="1">
    <citation type="submission" date="2022-11" db="EMBL/GenBank/DDBJ databases">
        <authorList>
            <person name="Morgan W.R."/>
            <person name="Tartar A."/>
        </authorList>
    </citation>
    <scope>NUCLEOTIDE SEQUENCE</scope>
    <source>
        <strain evidence="1">ARSEF 373</strain>
    </source>
</reference>
<organism evidence="1 2">
    <name type="scientific">Lagenidium giganteum</name>
    <dbReference type="NCBI Taxonomy" id="4803"/>
    <lineage>
        <taxon>Eukaryota</taxon>
        <taxon>Sar</taxon>
        <taxon>Stramenopiles</taxon>
        <taxon>Oomycota</taxon>
        <taxon>Peronosporomycetes</taxon>
        <taxon>Pythiales</taxon>
        <taxon>Pythiaceae</taxon>
    </lineage>
</organism>
<sequence length="610" mass="70021">MSTAFGGQYMVMPPEAEQLIESQIVIQPVESIGQSAAWLSYHHVVEKLNLQAHQSAQHKQDNFVVEALLTYNKYPTLLTNLLALELWKTNVFPLVQAKNRENASMRLYFILYHEATLSNLLEVAFYHEHVVESLDDDLMLEVVDYCVRKLTWLISLPRSAIAQQTTFHKSGSEIVEMMRTQSPANELARQQMEIEFRIAVQCVTILRYVAERLHLLPLSIVSRLMDTHDVLLSLVVLVENPPWTHKVIEDGTEEVRWKKFSHQKWKFVEPSDLLVLTTTEAQVWLAIYYLLCTQSAREHYQITQYRKDQLLRVRKYLNDLLLDQLPLLTAIQRYLDELSLVQAGTSVVNCGSLVMETVPYARDALIRKYRKSGEYQRIAETFDTMSESLQRTDDLRELAQVYQMEGIEELLDADETALRMDTKDEDNKDGDVSETEEMPVPQSVRLVVRNTPPQKKKALIVEIDDENDNNQGAPNDSESLQPTLVIDFDVDFSNRKLLESRSSRYYRYPLVPTQDKLNRVPVHSHAAVDVHVRIDHIVTSTDSDTTQLKCPDLELPSNSSGKIWKQIGSLEDASPMILLCQFVPSHGNQSDDDRAVFELALRTMFLSVPC</sequence>
<accession>A0AAV2Z7Z5</accession>
<reference evidence="1" key="2">
    <citation type="journal article" date="2023" name="Microbiol Resour">
        <title>Decontamination and Annotation of the Draft Genome Sequence of the Oomycete Lagenidium giganteum ARSEF 373.</title>
        <authorList>
            <person name="Morgan W.R."/>
            <person name="Tartar A."/>
        </authorList>
    </citation>
    <scope>NUCLEOTIDE SEQUENCE</scope>
    <source>
        <strain evidence="1">ARSEF 373</strain>
    </source>
</reference>
<comment type="caution">
    <text evidence="1">The sequence shown here is derived from an EMBL/GenBank/DDBJ whole genome shotgun (WGS) entry which is preliminary data.</text>
</comment>
<dbReference type="PANTHER" id="PTHR13244">
    <property type="entry name" value="ZINC FINGER MYND DOMAIN CONTAINING PROTEIN 10"/>
    <property type="match status" value="1"/>
</dbReference>
<evidence type="ECO:0000313" key="1">
    <source>
        <dbReference type="EMBL" id="DBA01557.1"/>
    </source>
</evidence>
<dbReference type="GO" id="GO:0005737">
    <property type="term" value="C:cytoplasm"/>
    <property type="evidence" value="ECO:0007669"/>
    <property type="project" value="TreeGrafter"/>
</dbReference>
<proteinExistence type="predicted"/>